<proteinExistence type="predicted"/>
<dbReference type="InterPro" id="IPR015939">
    <property type="entry name" value="Fum_Rdtase/Succ_DH_flav-like_C"/>
</dbReference>
<organism evidence="2">
    <name type="scientific">human gut metagenome</name>
    <dbReference type="NCBI Taxonomy" id="408170"/>
    <lineage>
        <taxon>unclassified sequences</taxon>
        <taxon>metagenomes</taxon>
        <taxon>organismal metagenomes</taxon>
    </lineage>
</organism>
<gene>
    <name evidence="2" type="ORF">OBE_07572</name>
</gene>
<dbReference type="FunFam" id="1.20.58.100:FF:000003">
    <property type="entry name" value="Succinate dehydrogenase flavoprotein subunit"/>
    <property type="match status" value="1"/>
</dbReference>
<dbReference type="GO" id="GO:0050660">
    <property type="term" value="F:flavin adenine dinucleotide binding"/>
    <property type="evidence" value="ECO:0007669"/>
    <property type="project" value="TreeGrafter"/>
</dbReference>
<name>K1T045_9ZZZZ</name>
<dbReference type="GO" id="GO:0005886">
    <property type="term" value="C:plasma membrane"/>
    <property type="evidence" value="ECO:0007669"/>
    <property type="project" value="TreeGrafter"/>
</dbReference>
<reference evidence="2" key="1">
    <citation type="journal article" date="2013" name="Environ. Microbiol.">
        <title>Microbiota from the distal guts of lean and obese adolescents exhibit partial functional redundancy besides clear differences in community structure.</title>
        <authorList>
            <person name="Ferrer M."/>
            <person name="Ruiz A."/>
            <person name="Lanza F."/>
            <person name="Haange S.B."/>
            <person name="Oberbach A."/>
            <person name="Till H."/>
            <person name="Bargiela R."/>
            <person name="Campoy C."/>
            <person name="Segura M.T."/>
            <person name="Richter M."/>
            <person name="von Bergen M."/>
            <person name="Seifert J."/>
            <person name="Suarez A."/>
        </authorList>
    </citation>
    <scope>NUCLEOTIDE SEQUENCE</scope>
</reference>
<feature type="domain" description="Fumarate reductase/succinate dehydrogenase flavoprotein-like C-terminal" evidence="1">
    <location>
        <begin position="49"/>
        <end position="184"/>
    </location>
</feature>
<feature type="non-terminal residue" evidence="2">
    <location>
        <position position="1"/>
    </location>
</feature>
<sequence length="186" mass="21482">TIQNYLADQALWPKLSTDLPEFAEAEAGVKKEIDRLMGIQGKRSVDSIHKELGHILWEHVGMGRTKEGLEEGLKKMKALREEFNKNLFIPGKKEGLNVELDKAIHLRDFILMGELIAYDALHRNESCGGHFREEYQTEEGEAKRDDEHFFYVGCWEYQGNDTTAPVLNKEPLEYEAIKVQTRNYKN</sequence>
<dbReference type="SUPFAM" id="SSF46977">
    <property type="entry name" value="Succinate dehydrogenase/fumarate reductase flavoprotein C-terminal domain"/>
    <property type="match status" value="1"/>
</dbReference>
<accession>K1T045</accession>
<protein>
    <submittedName>
        <fullName evidence="2">Succinate dehydrogenase or fumarate reductase, flavoprotein subunit</fullName>
    </submittedName>
</protein>
<dbReference type="Pfam" id="PF02910">
    <property type="entry name" value="Succ_DH_flav_C"/>
    <property type="match status" value="1"/>
</dbReference>
<dbReference type="PANTHER" id="PTHR11632:SF53">
    <property type="entry name" value="SUCCINATE DEHYDROGENASE FLAVOPROTEIN SUBUNIT"/>
    <property type="match status" value="1"/>
</dbReference>
<comment type="caution">
    <text evidence="2">The sequence shown here is derived from an EMBL/GenBank/DDBJ whole genome shotgun (WGS) entry which is preliminary data.</text>
</comment>
<dbReference type="InterPro" id="IPR030664">
    <property type="entry name" value="SdhA/FrdA/AprA"/>
</dbReference>
<dbReference type="PANTHER" id="PTHR11632">
    <property type="entry name" value="SUCCINATE DEHYDROGENASE 2 FLAVOPROTEIN SUBUNIT"/>
    <property type="match status" value="1"/>
</dbReference>
<evidence type="ECO:0000259" key="1">
    <source>
        <dbReference type="Pfam" id="PF02910"/>
    </source>
</evidence>
<dbReference type="EMBL" id="AJWZ01005204">
    <property type="protein sequence ID" value="EKC63228.1"/>
    <property type="molecule type" value="Genomic_DNA"/>
</dbReference>
<dbReference type="InterPro" id="IPR037099">
    <property type="entry name" value="Fum_R/Succ_DH_flav-like_C_sf"/>
</dbReference>
<dbReference type="AlphaFoldDB" id="K1T045"/>
<dbReference type="GO" id="GO:0009055">
    <property type="term" value="F:electron transfer activity"/>
    <property type="evidence" value="ECO:0007669"/>
    <property type="project" value="TreeGrafter"/>
</dbReference>
<dbReference type="GO" id="GO:0009061">
    <property type="term" value="P:anaerobic respiration"/>
    <property type="evidence" value="ECO:0007669"/>
    <property type="project" value="TreeGrafter"/>
</dbReference>
<evidence type="ECO:0000313" key="2">
    <source>
        <dbReference type="EMBL" id="EKC63228.1"/>
    </source>
</evidence>
<dbReference type="Gene3D" id="1.20.58.100">
    <property type="entry name" value="Fumarate reductase/succinate dehydrogenase flavoprotein-like, C-terminal domain"/>
    <property type="match status" value="1"/>
</dbReference>
<dbReference type="GO" id="GO:0000104">
    <property type="term" value="F:succinate dehydrogenase activity"/>
    <property type="evidence" value="ECO:0007669"/>
    <property type="project" value="TreeGrafter"/>
</dbReference>